<name>A0A5N6PAS4_9ASTR</name>
<keyword evidence="7" id="KW-1185">Reference proteome</keyword>
<keyword evidence="5" id="KW-0472">Membrane</keyword>
<keyword evidence="3" id="KW-0539">Nucleus</keyword>
<dbReference type="Pfam" id="PF09751">
    <property type="entry name" value="Es2"/>
    <property type="match status" value="1"/>
</dbReference>
<dbReference type="PANTHER" id="PTHR12940:SF0">
    <property type="entry name" value="SPLICING FACTOR ESS-2 HOMOLOG"/>
    <property type="match status" value="1"/>
</dbReference>
<dbReference type="Proteomes" id="UP000326396">
    <property type="component" value="Linkage Group LG14"/>
</dbReference>
<feature type="compositionally biased region" description="Low complexity" evidence="4">
    <location>
        <begin position="1"/>
        <end position="23"/>
    </location>
</feature>
<dbReference type="EMBL" id="SZYD01000006">
    <property type="protein sequence ID" value="KAD5961923.1"/>
    <property type="molecule type" value="Genomic_DNA"/>
</dbReference>
<evidence type="ECO:0000313" key="7">
    <source>
        <dbReference type="Proteomes" id="UP000326396"/>
    </source>
</evidence>
<comment type="subcellular location">
    <subcellularLocation>
        <location evidence="1">Nucleus</location>
    </subcellularLocation>
</comment>
<comment type="caution">
    <text evidence="6">The sequence shown here is derived from an EMBL/GenBank/DDBJ whole genome shotgun (WGS) entry which is preliminary data.</text>
</comment>
<evidence type="ECO:0000313" key="6">
    <source>
        <dbReference type="EMBL" id="KAD5961923.1"/>
    </source>
</evidence>
<evidence type="ECO:0000256" key="5">
    <source>
        <dbReference type="SAM" id="Phobius"/>
    </source>
</evidence>
<evidence type="ECO:0000256" key="2">
    <source>
        <dbReference type="ARBA" id="ARBA00009072"/>
    </source>
</evidence>
<dbReference type="PANTHER" id="PTHR12940">
    <property type="entry name" value="ES-2 PROTEIN - RELATED"/>
    <property type="match status" value="1"/>
</dbReference>
<accession>A0A5N6PAS4</accession>
<organism evidence="6 7">
    <name type="scientific">Mikania micrantha</name>
    <name type="common">bitter vine</name>
    <dbReference type="NCBI Taxonomy" id="192012"/>
    <lineage>
        <taxon>Eukaryota</taxon>
        <taxon>Viridiplantae</taxon>
        <taxon>Streptophyta</taxon>
        <taxon>Embryophyta</taxon>
        <taxon>Tracheophyta</taxon>
        <taxon>Spermatophyta</taxon>
        <taxon>Magnoliopsida</taxon>
        <taxon>eudicotyledons</taxon>
        <taxon>Gunneridae</taxon>
        <taxon>Pentapetalae</taxon>
        <taxon>asterids</taxon>
        <taxon>campanulids</taxon>
        <taxon>Asterales</taxon>
        <taxon>Asteraceae</taxon>
        <taxon>Asteroideae</taxon>
        <taxon>Heliantheae alliance</taxon>
        <taxon>Eupatorieae</taxon>
        <taxon>Mikania</taxon>
    </lineage>
</organism>
<evidence type="ECO:0000256" key="3">
    <source>
        <dbReference type="ARBA" id="ARBA00023242"/>
    </source>
</evidence>
<protein>
    <submittedName>
        <fullName evidence="6">Uncharacterized protein</fullName>
    </submittedName>
</protein>
<keyword evidence="5" id="KW-0812">Transmembrane</keyword>
<feature type="region of interest" description="Disordered" evidence="4">
    <location>
        <begin position="1"/>
        <end position="50"/>
    </location>
</feature>
<feature type="transmembrane region" description="Helical" evidence="5">
    <location>
        <begin position="137"/>
        <end position="156"/>
    </location>
</feature>
<sequence length="157" mass="17306">MLLSPSHSPRRLSSLSPSVSESPAHQTPGSSNSLITPTSTNPRKRNPSTLLDEDTYVAAIEKIIQRDFFPDVPKLRDRLDWLEATRTGDSGVESTRTSQMSIFVGTICCDHKLPVGLNHNPGNVDPVVSFAFNSLPYLYGLVMNMAAMLMPYLFVIL</sequence>
<feature type="compositionally biased region" description="Polar residues" evidence="4">
    <location>
        <begin position="24"/>
        <end position="41"/>
    </location>
</feature>
<keyword evidence="5" id="KW-1133">Transmembrane helix</keyword>
<dbReference type="OrthoDB" id="1720120at2759"/>
<dbReference type="GO" id="GO:0071013">
    <property type="term" value="C:catalytic step 2 spliceosome"/>
    <property type="evidence" value="ECO:0007669"/>
    <property type="project" value="TreeGrafter"/>
</dbReference>
<dbReference type="AlphaFoldDB" id="A0A5N6PAS4"/>
<evidence type="ECO:0000256" key="4">
    <source>
        <dbReference type="SAM" id="MobiDB-lite"/>
    </source>
</evidence>
<comment type="similarity">
    <text evidence="2">Belongs to the ESS2 family.</text>
</comment>
<gene>
    <name evidence="6" type="ORF">E3N88_13396</name>
</gene>
<reference evidence="6 7" key="1">
    <citation type="submission" date="2019-05" db="EMBL/GenBank/DDBJ databases">
        <title>Mikania micrantha, genome provides insights into the molecular mechanism of rapid growth.</title>
        <authorList>
            <person name="Liu B."/>
        </authorList>
    </citation>
    <scope>NUCLEOTIDE SEQUENCE [LARGE SCALE GENOMIC DNA]</scope>
    <source>
        <strain evidence="6">NLD-2019</strain>
        <tissue evidence="6">Leaf</tissue>
    </source>
</reference>
<proteinExistence type="inferred from homology"/>
<evidence type="ECO:0000256" key="1">
    <source>
        <dbReference type="ARBA" id="ARBA00004123"/>
    </source>
</evidence>
<dbReference type="InterPro" id="IPR019148">
    <property type="entry name" value="Nuclear_protein_DGCR14_ESS-2"/>
</dbReference>